<dbReference type="EMBL" id="MU404355">
    <property type="protein sequence ID" value="KAI1611781.1"/>
    <property type="molecule type" value="Genomic_DNA"/>
</dbReference>
<dbReference type="PRINTS" id="PR00080">
    <property type="entry name" value="SDRFAMILY"/>
</dbReference>
<evidence type="ECO:0000313" key="5">
    <source>
        <dbReference type="EMBL" id="KAI1611781.1"/>
    </source>
</evidence>
<dbReference type="InterPro" id="IPR036291">
    <property type="entry name" value="NAD(P)-bd_dom_sf"/>
</dbReference>
<dbReference type="SMART" id="SM00822">
    <property type="entry name" value="PKS_KR"/>
    <property type="match status" value="1"/>
</dbReference>
<organism evidence="5 6">
    <name type="scientific">Exophiala viscosa</name>
    <dbReference type="NCBI Taxonomy" id="2486360"/>
    <lineage>
        <taxon>Eukaryota</taxon>
        <taxon>Fungi</taxon>
        <taxon>Dikarya</taxon>
        <taxon>Ascomycota</taxon>
        <taxon>Pezizomycotina</taxon>
        <taxon>Eurotiomycetes</taxon>
        <taxon>Chaetothyriomycetidae</taxon>
        <taxon>Chaetothyriales</taxon>
        <taxon>Herpotrichiellaceae</taxon>
        <taxon>Exophiala</taxon>
    </lineage>
</organism>
<gene>
    <name evidence="5" type="ORF">EDD36DRAFT_488679</name>
</gene>
<evidence type="ECO:0000259" key="4">
    <source>
        <dbReference type="SMART" id="SM00822"/>
    </source>
</evidence>
<feature type="domain" description="Ketoreductase" evidence="4">
    <location>
        <begin position="33"/>
        <end position="223"/>
    </location>
</feature>
<dbReference type="CDD" id="cd05233">
    <property type="entry name" value="SDR_c"/>
    <property type="match status" value="1"/>
</dbReference>
<protein>
    <submittedName>
        <fullName evidence="5">3-oxoacyl-reductase</fullName>
    </submittedName>
</protein>
<comment type="caution">
    <text evidence="5">The sequence shown here is derived from an EMBL/GenBank/DDBJ whole genome shotgun (WGS) entry which is preliminary data.</text>
</comment>
<dbReference type="PRINTS" id="PR00081">
    <property type="entry name" value="GDHRDH"/>
</dbReference>
<evidence type="ECO:0000256" key="2">
    <source>
        <dbReference type="ARBA" id="ARBA00023002"/>
    </source>
</evidence>
<name>A0AAN6IBX7_9EURO</name>
<keyword evidence="6" id="KW-1185">Reference proteome</keyword>
<dbReference type="PANTHER" id="PTHR24322:SF736">
    <property type="entry name" value="RETINOL DEHYDROGENASE 10"/>
    <property type="match status" value="1"/>
</dbReference>
<comment type="similarity">
    <text evidence="1 3">Belongs to the short-chain dehydrogenases/reductases (SDR) family.</text>
</comment>
<dbReference type="Gene3D" id="3.40.50.720">
    <property type="entry name" value="NAD(P)-binding Rossmann-like Domain"/>
    <property type="match status" value="1"/>
</dbReference>
<reference evidence="5" key="1">
    <citation type="journal article" date="2022" name="bioRxiv">
        <title>Deciphering the potential niche of two novel black yeast fungi from a biological soil crust based on their genomes, phenotypes, and melanin regulation.</title>
        <authorList>
            <consortium name="DOE Joint Genome Institute"/>
            <person name="Carr E.C."/>
            <person name="Barton Q."/>
            <person name="Grambo S."/>
            <person name="Sullivan M."/>
            <person name="Renfro C.M."/>
            <person name="Kuo A."/>
            <person name="Pangilinan J."/>
            <person name="Lipzen A."/>
            <person name="Keymanesh K."/>
            <person name="Savage E."/>
            <person name="Barry K."/>
            <person name="Grigoriev I.V."/>
            <person name="Riekhof W.R."/>
            <person name="Harris S.S."/>
        </authorList>
    </citation>
    <scope>NUCLEOTIDE SEQUENCE</scope>
    <source>
        <strain evidence="5">JF 03-4F</strain>
    </source>
</reference>
<dbReference type="PANTHER" id="PTHR24322">
    <property type="entry name" value="PKSB"/>
    <property type="match status" value="1"/>
</dbReference>
<dbReference type="InterPro" id="IPR057326">
    <property type="entry name" value="KR_dom"/>
</dbReference>
<proteinExistence type="inferred from homology"/>
<evidence type="ECO:0000313" key="6">
    <source>
        <dbReference type="Proteomes" id="UP001203852"/>
    </source>
</evidence>
<dbReference type="Proteomes" id="UP001203852">
    <property type="component" value="Unassembled WGS sequence"/>
</dbReference>
<accession>A0AAN6IBX7</accession>
<dbReference type="GO" id="GO:0016616">
    <property type="term" value="F:oxidoreductase activity, acting on the CH-OH group of donors, NAD or NADP as acceptor"/>
    <property type="evidence" value="ECO:0007669"/>
    <property type="project" value="TreeGrafter"/>
</dbReference>
<dbReference type="AlphaFoldDB" id="A0AAN6IBX7"/>
<sequence>MDPKQFGSSTLPYRHEPTGPLADECLVGANKGRLAVVTGAGRGIGQAIAIALAKSSANVAILDLSVESQEETKLACQKFEGVKVEAYKCDITDVQAVRATFAAIDRAFGPVDILVNNAGVAHGKLAFEETFENFWKAIEINFKGTMLCIYEVLQSMRERKSGCIINMASRAATVDMPGGVSYNSSKAAVVRATASLQEEFEQEGLGQNLHTYCLHPGGVWGAMVTENTTPEVQQQIRPIFKDVPELCGNTIAYLASGRAKELRGHYFDCRQEIERVCSFGYKTLRDYGLYNLGVKFLPGYENEP</sequence>
<evidence type="ECO:0000256" key="1">
    <source>
        <dbReference type="ARBA" id="ARBA00006484"/>
    </source>
</evidence>
<dbReference type="SUPFAM" id="SSF51735">
    <property type="entry name" value="NAD(P)-binding Rossmann-fold domains"/>
    <property type="match status" value="1"/>
</dbReference>
<keyword evidence="2" id="KW-0560">Oxidoreductase</keyword>
<evidence type="ECO:0000256" key="3">
    <source>
        <dbReference type="RuleBase" id="RU000363"/>
    </source>
</evidence>
<dbReference type="InterPro" id="IPR002347">
    <property type="entry name" value="SDR_fam"/>
</dbReference>
<dbReference type="Pfam" id="PF00106">
    <property type="entry name" value="adh_short"/>
    <property type="match status" value="1"/>
</dbReference>